<organism evidence="1 2">
    <name type="scientific">Chaetomium tenue</name>
    <dbReference type="NCBI Taxonomy" id="1854479"/>
    <lineage>
        <taxon>Eukaryota</taxon>
        <taxon>Fungi</taxon>
        <taxon>Dikarya</taxon>
        <taxon>Ascomycota</taxon>
        <taxon>Pezizomycotina</taxon>
        <taxon>Sordariomycetes</taxon>
        <taxon>Sordariomycetidae</taxon>
        <taxon>Sordariales</taxon>
        <taxon>Chaetomiaceae</taxon>
        <taxon>Chaetomium</taxon>
    </lineage>
</organism>
<proteinExistence type="predicted"/>
<protein>
    <submittedName>
        <fullName evidence="1">Uncharacterized protein</fullName>
    </submittedName>
</protein>
<name>A0ACB7P8K0_9PEZI</name>
<evidence type="ECO:0000313" key="2">
    <source>
        <dbReference type="Proteomes" id="UP000724584"/>
    </source>
</evidence>
<dbReference type="Proteomes" id="UP000724584">
    <property type="component" value="Unassembled WGS sequence"/>
</dbReference>
<evidence type="ECO:0000313" key="1">
    <source>
        <dbReference type="EMBL" id="KAH6632645.1"/>
    </source>
</evidence>
<comment type="caution">
    <text evidence="1">The sequence shown here is derived from an EMBL/GenBank/DDBJ whole genome shotgun (WGS) entry which is preliminary data.</text>
</comment>
<keyword evidence="2" id="KW-1185">Reference proteome</keyword>
<gene>
    <name evidence="1" type="ORF">F5144DRAFT_489616</name>
</gene>
<sequence length="204" mass="21087">MRPQRPVLLAWLCAAAGGAHAQSTVSVYLPEYDDSDWAALRGSIISSDESVTAYTVFCAAQAPTCQIAGEIPFVFTEGAHTLVYKGTDPGTLTANLECQLDGKTAATCTGSSSVGENHREGPLTGPTETIWTKTFAADEVTWGVLTLSTPGPEPGTTDIEGSMLASMTGTAIPTSGASQLLSVVEGRRVVMASLGAVLLGFMLG</sequence>
<dbReference type="EMBL" id="JAGIZQ010000004">
    <property type="protein sequence ID" value="KAH6632645.1"/>
    <property type="molecule type" value="Genomic_DNA"/>
</dbReference>
<accession>A0ACB7P8K0</accession>
<reference evidence="1 2" key="1">
    <citation type="journal article" date="2021" name="Nat. Commun.">
        <title>Genetic determinants of endophytism in the Arabidopsis root mycobiome.</title>
        <authorList>
            <person name="Mesny F."/>
            <person name="Miyauchi S."/>
            <person name="Thiergart T."/>
            <person name="Pickel B."/>
            <person name="Atanasova L."/>
            <person name="Karlsson M."/>
            <person name="Huettel B."/>
            <person name="Barry K.W."/>
            <person name="Haridas S."/>
            <person name="Chen C."/>
            <person name="Bauer D."/>
            <person name="Andreopoulos W."/>
            <person name="Pangilinan J."/>
            <person name="LaButti K."/>
            <person name="Riley R."/>
            <person name="Lipzen A."/>
            <person name="Clum A."/>
            <person name="Drula E."/>
            <person name="Henrissat B."/>
            <person name="Kohler A."/>
            <person name="Grigoriev I.V."/>
            <person name="Martin F.M."/>
            <person name="Hacquard S."/>
        </authorList>
    </citation>
    <scope>NUCLEOTIDE SEQUENCE [LARGE SCALE GENOMIC DNA]</scope>
    <source>
        <strain evidence="1 2">MPI-SDFR-AT-0079</strain>
    </source>
</reference>